<dbReference type="InterPro" id="IPR036691">
    <property type="entry name" value="Endo/exonu/phosph_ase_sf"/>
</dbReference>
<evidence type="ECO:0000313" key="4">
    <source>
        <dbReference type="Proteomes" id="UP000663873"/>
    </source>
</evidence>
<evidence type="ECO:0000313" key="3">
    <source>
        <dbReference type="EMBL" id="CAF4540146.1"/>
    </source>
</evidence>
<dbReference type="Proteomes" id="UP000663873">
    <property type="component" value="Unassembled WGS sequence"/>
</dbReference>
<proteinExistence type="predicted"/>
<evidence type="ECO:0000313" key="2">
    <source>
        <dbReference type="EMBL" id="CAF3389753.1"/>
    </source>
</evidence>
<dbReference type="OrthoDB" id="10033659at2759"/>
<dbReference type="SUPFAM" id="SSF56219">
    <property type="entry name" value="DNase I-like"/>
    <property type="match status" value="1"/>
</dbReference>
<gene>
    <name evidence="2" type="ORF">TIS948_LOCUS26726</name>
    <name evidence="3" type="ORF">UJA718_LOCUS28713</name>
</gene>
<accession>A0A820YAL7</accession>
<evidence type="ECO:0000259" key="1">
    <source>
        <dbReference type="Pfam" id="PF03372"/>
    </source>
</evidence>
<organism evidence="3 4">
    <name type="scientific">Rotaria socialis</name>
    <dbReference type="NCBI Taxonomy" id="392032"/>
    <lineage>
        <taxon>Eukaryota</taxon>
        <taxon>Metazoa</taxon>
        <taxon>Spiralia</taxon>
        <taxon>Gnathifera</taxon>
        <taxon>Rotifera</taxon>
        <taxon>Eurotatoria</taxon>
        <taxon>Bdelloidea</taxon>
        <taxon>Philodinida</taxon>
        <taxon>Philodinidae</taxon>
        <taxon>Rotaria</taxon>
    </lineage>
</organism>
<dbReference type="EMBL" id="CAJNXB010004713">
    <property type="protein sequence ID" value="CAF3389753.1"/>
    <property type="molecule type" value="Genomic_DNA"/>
</dbReference>
<name>A0A820YAL7_9BILA</name>
<sequence>MDNYNQDNLNIVLEDEILRSESTRPATGEEQRTSTSSARIIYDVTGTKSKGRPATDVSSVKREVRCCKKPHTIGTWNVRTMNQGKLDVVKGKMSRINIGILGISELKWTGMGHFISDDYHIFYCRQENHRRNGVAIIVNKMLSNSVLGYNPKNDRIISIRLLGKPINVTVIQVYAPTTGADDEEIEDFYVSLQQLVDATLKNDTIVIMGDWNAKVGSKPITGITGNFGLGDRNEAGDRLFEFCQNNSLSITNTCFKQPKRRLYTWTSPNGQYKNQIDYILCSQRWRSSIQLAKTRPGADCGSDHELLVAKFQMKLKTTNKTARPARYNLSKIPCKYAVEVKNRFDGLDLIDREPEELWSEIRDIIKDEANKNIPKNKMPKKAKWLTADTLKIAEERRNAKGSGDKKRFSRLNAEFQRRARRDKEKHINDQCQQIEDNNRKGKTRDLFKKIDEIKRTFHAKIGTIKDKQGRDLMEKEDIKKRWREYTEELYKKDTQSIDENDGLTIELEPDILESEIKWALECIANNKGPGIDEIRAELFKILGDDAVKILLAICQQIWKTQQWPKDWKRSIYIPIPKKGSAKECSNYRTIALISHASKIMLTILQARLEQYMARELPDVQAGFRRGRGTRDHIANIRWIMEKAREFQKDIYIFAL</sequence>
<dbReference type="Gene3D" id="3.60.10.10">
    <property type="entry name" value="Endonuclease/exonuclease/phosphatase"/>
    <property type="match status" value="1"/>
</dbReference>
<comment type="caution">
    <text evidence="3">The sequence shown here is derived from an EMBL/GenBank/DDBJ whole genome shotgun (WGS) entry which is preliminary data.</text>
</comment>
<dbReference type="CDD" id="cd09076">
    <property type="entry name" value="L1-EN"/>
    <property type="match status" value="1"/>
</dbReference>
<feature type="domain" description="Endonuclease/exonuclease/phosphatase" evidence="1">
    <location>
        <begin position="74"/>
        <end position="304"/>
    </location>
</feature>
<dbReference type="InterPro" id="IPR005135">
    <property type="entry name" value="Endo/exonuclease/phosphatase"/>
</dbReference>
<reference evidence="3" key="1">
    <citation type="submission" date="2021-02" db="EMBL/GenBank/DDBJ databases">
        <authorList>
            <person name="Nowell W R."/>
        </authorList>
    </citation>
    <scope>NUCLEOTIDE SEQUENCE</scope>
</reference>
<protein>
    <recommendedName>
        <fullName evidence="1">Endonuclease/exonuclease/phosphatase domain-containing protein</fullName>
    </recommendedName>
</protein>
<dbReference type="Pfam" id="PF03372">
    <property type="entry name" value="Exo_endo_phos"/>
    <property type="match status" value="1"/>
</dbReference>
<dbReference type="PANTHER" id="PTHR47027:SF8">
    <property type="entry name" value="RIBONUCLEASE H"/>
    <property type="match status" value="1"/>
</dbReference>
<dbReference type="GO" id="GO:0003824">
    <property type="term" value="F:catalytic activity"/>
    <property type="evidence" value="ECO:0007669"/>
    <property type="project" value="InterPro"/>
</dbReference>
<dbReference type="AlphaFoldDB" id="A0A820YAL7"/>
<dbReference type="Proteomes" id="UP000663825">
    <property type="component" value="Unassembled WGS sequence"/>
</dbReference>
<keyword evidence="4" id="KW-1185">Reference proteome</keyword>
<dbReference type="PANTHER" id="PTHR47027">
    <property type="entry name" value="REVERSE TRANSCRIPTASE DOMAIN-CONTAINING PROTEIN"/>
    <property type="match status" value="1"/>
</dbReference>
<dbReference type="EMBL" id="CAJOBP010008710">
    <property type="protein sequence ID" value="CAF4540146.1"/>
    <property type="molecule type" value="Genomic_DNA"/>
</dbReference>